<reference evidence="1" key="1">
    <citation type="journal article" date="2015" name="Nature">
        <title>Complex archaea that bridge the gap between prokaryotes and eukaryotes.</title>
        <authorList>
            <person name="Spang A."/>
            <person name="Saw J.H."/>
            <person name="Jorgensen S.L."/>
            <person name="Zaremba-Niedzwiedzka K."/>
            <person name="Martijn J."/>
            <person name="Lind A.E."/>
            <person name="van Eijk R."/>
            <person name="Schleper C."/>
            <person name="Guy L."/>
            <person name="Ettema T.J."/>
        </authorList>
    </citation>
    <scope>NUCLEOTIDE SEQUENCE</scope>
</reference>
<feature type="non-terminal residue" evidence="1">
    <location>
        <position position="1"/>
    </location>
</feature>
<accession>A0A0F9BN01</accession>
<proteinExistence type="predicted"/>
<comment type="caution">
    <text evidence="1">The sequence shown here is derived from an EMBL/GenBank/DDBJ whole genome shotgun (WGS) entry which is preliminary data.</text>
</comment>
<gene>
    <name evidence="1" type="ORF">LCGC14_2769910</name>
</gene>
<evidence type="ECO:0000313" key="1">
    <source>
        <dbReference type="EMBL" id="KKK85776.1"/>
    </source>
</evidence>
<dbReference type="AlphaFoldDB" id="A0A0F9BN01"/>
<dbReference type="EMBL" id="LAZR01051150">
    <property type="protein sequence ID" value="KKK85776.1"/>
    <property type="molecule type" value="Genomic_DNA"/>
</dbReference>
<protein>
    <submittedName>
        <fullName evidence="1">Uncharacterized protein</fullName>
    </submittedName>
</protein>
<name>A0A0F9BN01_9ZZZZ</name>
<sequence>DKYGGAFAANDLIVVSINGTILWRGKVDIAKPYLPVKGVKTNKMVITGRDDGRRQTDLSFTKKYPTQWAADIVTDIMSILGDPYLYTDAGQYGGEVQIKYEAIRTKLGDALNEICELSGRDRLIDNNGRLYLFQAASVDSGVDLNMVAGDPTNELLTFDEVEVDGFTIKNHFEVHAGSVKGHYDNQGAYLFTDAGGATTTDEIDTALFGGSCLKVTCVGISRAYLDFAGAGVCSYSPSVDLRKSCEAKVRIKGETAVDFFNLQPYARDTTGRVILFTRNGPNILAGKGSPKGWTNGIADISISNNWVTLSYPLGPSTGNKIKANQTTGFWHAVGWVPVDNVTVFDWEHVVHLGFEWPQGDNGYVLLDAWSIPSLQAHAIAEDAASQLAYELRMDTELRKEIKSQLELEEYAAAVIL</sequence>
<feature type="non-terminal residue" evidence="1">
    <location>
        <position position="416"/>
    </location>
</feature>
<organism evidence="1">
    <name type="scientific">marine sediment metagenome</name>
    <dbReference type="NCBI Taxonomy" id="412755"/>
    <lineage>
        <taxon>unclassified sequences</taxon>
        <taxon>metagenomes</taxon>
        <taxon>ecological metagenomes</taxon>
    </lineage>
</organism>